<comment type="caution">
    <text evidence="8">The sequence shown here is derived from an EMBL/GenBank/DDBJ whole genome shotgun (WGS) entry which is preliminary data.</text>
</comment>
<dbReference type="Gene3D" id="1.10.540.10">
    <property type="entry name" value="Acyl-CoA dehydrogenase/oxidase, N-terminal domain"/>
    <property type="match status" value="1"/>
</dbReference>
<dbReference type="RefSeq" id="WP_237339041.1">
    <property type="nucleotide sequence ID" value="NZ_BAABCM010000022.1"/>
</dbReference>
<evidence type="ECO:0000256" key="5">
    <source>
        <dbReference type="ARBA" id="ARBA00023002"/>
    </source>
</evidence>
<dbReference type="PANTHER" id="PTHR43884:SF20">
    <property type="entry name" value="ACYL-COA DEHYDROGENASE FADE28"/>
    <property type="match status" value="1"/>
</dbReference>
<evidence type="ECO:0000313" key="9">
    <source>
        <dbReference type="Proteomes" id="UP001501624"/>
    </source>
</evidence>
<dbReference type="InterPro" id="IPR013786">
    <property type="entry name" value="AcylCoA_DH/ox_N"/>
</dbReference>
<feature type="domain" description="Acyl-CoA dehydrogenase/oxidase N-terminal" evidence="7">
    <location>
        <begin position="3"/>
        <end position="76"/>
    </location>
</feature>
<evidence type="ECO:0000259" key="6">
    <source>
        <dbReference type="Pfam" id="PF00441"/>
    </source>
</evidence>
<feature type="domain" description="Acyl-CoA dehydrogenase/oxidase C-terminal" evidence="6">
    <location>
        <begin position="164"/>
        <end position="290"/>
    </location>
</feature>
<organism evidence="8 9">
    <name type="scientific">Amycolatopsis tucumanensis</name>
    <dbReference type="NCBI Taxonomy" id="401106"/>
    <lineage>
        <taxon>Bacteria</taxon>
        <taxon>Bacillati</taxon>
        <taxon>Actinomycetota</taxon>
        <taxon>Actinomycetes</taxon>
        <taxon>Pseudonocardiales</taxon>
        <taxon>Pseudonocardiaceae</taxon>
        <taxon>Amycolatopsis</taxon>
    </lineage>
</organism>
<dbReference type="Proteomes" id="UP001501624">
    <property type="component" value="Unassembled WGS sequence"/>
</dbReference>
<evidence type="ECO:0000256" key="1">
    <source>
        <dbReference type="ARBA" id="ARBA00001974"/>
    </source>
</evidence>
<name>A0ABP7JT91_9PSEU</name>
<dbReference type="EMBL" id="BAABCM010000022">
    <property type="protein sequence ID" value="GAA3853977.1"/>
    <property type="molecule type" value="Genomic_DNA"/>
</dbReference>
<dbReference type="SUPFAM" id="SSF56645">
    <property type="entry name" value="Acyl-CoA dehydrogenase NM domain-like"/>
    <property type="match status" value="1"/>
</dbReference>
<dbReference type="Pfam" id="PF02771">
    <property type="entry name" value="Acyl-CoA_dh_N"/>
    <property type="match status" value="1"/>
</dbReference>
<comment type="cofactor">
    <cofactor evidence="1">
        <name>FAD</name>
        <dbReference type="ChEBI" id="CHEBI:57692"/>
    </cofactor>
</comment>
<dbReference type="InterPro" id="IPR009100">
    <property type="entry name" value="AcylCoA_DH/oxidase_NM_dom_sf"/>
</dbReference>
<evidence type="ECO:0000256" key="2">
    <source>
        <dbReference type="ARBA" id="ARBA00009347"/>
    </source>
</evidence>
<comment type="similarity">
    <text evidence="2">Belongs to the acyl-CoA dehydrogenase family.</text>
</comment>
<dbReference type="InterPro" id="IPR036250">
    <property type="entry name" value="AcylCo_DH-like_C"/>
</dbReference>
<dbReference type="InterPro" id="IPR037069">
    <property type="entry name" value="AcylCoA_DH/ox_N_sf"/>
</dbReference>
<sequence>MSTLRDQVDADLRSLIEAVLQAHDCGDDAGLWRTLAELGLGELTGREERGGSGATWREAAELVRALARRGCDLPVGESDLVAGRLLDEAGVAAATPALRGWTVEDGEEVPAASHPLVERMVVLRRTTSGWRLADVPAGAAPPGAARWHEVSAETVDRAHALAALVRAVQITGAMEAVLDLAVEHARTREQFGRPVGKFQAVQGLLATLAAEVALARSAVDAAVLVAAAPATPLEQLLASVAVARSCAGHAAEPVVRNAHQVVGAIGTTQEHPLPGLTRRILGWRSADGGTRAWDRAVLQDSLDGVSSSALDLFPEEVEERS</sequence>
<dbReference type="Gene3D" id="1.20.140.10">
    <property type="entry name" value="Butyryl-CoA Dehydrogenase, subunit A, domain 3"/>
    <property type="match status" value="1"/>
</dbReference>
<dbReference type="InterPro" id="IPR009075">
    <property type="entry name" value="AcylCo_DH/oxidase_C"/>
</dbReference>
<proteinExistence type="inferred from homology"/>
<evidence type="ECO:0000256" key="4">
    <source>
        <dbReference type="ARBA" id="ARBA00022827"/>
    </source>
</evidence>
<reference evidence="9" key="1">
    <citation type="journal article" date="2019" name="Int. J. Syst. Evol. Microbiol.">
        <title>The Global Catalogue of Microorganisms (GCM) 10K type strain sequencing project: providing services to taxonomists for standard genome sequencing and annotation.</title>
        <authorList>
            <consortium name="The Broad Institute Genomics Platform"/>
            <consortium name="The Broad Institute Genome Sequencing Center for Infectious Disease"/>
            <person name="Wu L."/>
            <person name="Ma J."/>
        </authorList>
    </citation>
    <scope>NUCLEOTIDE SEQUENCE [LARGE SCALE GENOMIC DNA]</scope>
    <source>
        <strain evidence="9">JCM 17017</strain>
    </source>
</reference>
<accession>A0ABP7JT91</accession>
<evidence type="ECO:0000313" key="8">
    <source>
        <dbReference type="EMBL" id="GAA3853977.1"/>
    </source>
</evidence>
<keyword evidence="3" id="KW-0285">Flavoprotein</keyword>
<gene>
    <name evidence="8" type="ORF">GCM10022380_84790</name>
</gene>
<evidence type="ECO:0000259" key="7">
    <source>
        <dbReference type="Pfam" id="PF02771"/>
    </source>
</evidence>
<keyword evidence="5" id="KW-0560">Oxidoreductase</keyword>
<dbReference type="SUPFAM" id="SSF47203">
    <property type="entry name" value="Acyl-CoA dehydrogenase C-terminal domain-like"/>
    <property type="match status" value="1"/>
</dbReference>
<protein>
    <submittedName>
        <fullName evidence="8">Acyl-CoA dehydrogenase family protein</fullName>
    </submittedName>
</protein>
<dbReference type="PANTHER" id="PTHR43884">
    <property type="entry name" value="ACYL-COA DEHYDROGENASE"/>
    <property type="match status" value="1"/>
</dbReference>
<dbReference type="Pfam" id="PF00441">
    <property type="entry name" value="Acyl-CoA_dh_1"/>
    <property type="match status" value="1"/>
</dbReference>
<keyword evidence="4" id="KW-0274">FAD</keyword>
<evidence type="ECO:0000256" key="3">
    <source>
        <dbReference type="ARBA" id="ARBA00022630"/>
    </source>
</evidence>
<keyword evidence="9" id="KW-1185">Reference proteome</keyword>